<dbReference type="Proteomes" id="UP001060085">
    <property type="component" value="Linkage Group LG03"/>
</dbReference>
<evidence type="ECO:0000313" key="1">
    <source>
        <dbReference type="EMBL" id="KAI5674462.1"/>
    </source>
</evidence>
<sequence>MATGAAGDGILRGFFEGCISGHDMGIQRRPYHRNCSCALHKSRGICGHSSKYNNVSYPIRRAWSEGCLSLMASGNSSPNSSSPAAAAATAVGGATSDLRRSFRSSQHLAINEEEEVDSVSSKSFVIFSINIEIRHLRNSKRKLMLIN</sequence>
<reference evidence="2" key="1">
    <citation type="journal article" date="2023" name="Nat. Plants">
        <title>Single-cell RNA sequencing provides a high-resolution roadmap for understanding the multicellular compartmentation of specialized metabolism.</title>
        <authorList>
            <person name="Sun S."/>
            <person name="Shen X."/>
            <person name="Li Y."/>
            <person name="Li Y."/>
            <person name="Wang S."/>
            <person name="Li R."/>
            <person name="Zhang H."/>
            <person name="Shen G."/>
            <person name="Guo B."/>
            <person name="Wei J."/>
            <person name="Xu J."/>
            <person name="St-Pierre B."/>
            <person name="Chen S."/>
            <person name="Sun C."/>
        </authorList>
    </citation>
    <scope>NUCLEOTIDE SEQUENCE [LARGE SCALE GENOMIC DNA]</scope>
</reference>
<proteinExistence type="predicted"/>
<protein>
    <submittedName>
        <fullName evidence="1">Uncharacterized protein</fullName>
    </submittedName>
</protein>
<gene>
    <name evidence="1" type="ORF">M9H77_14826</name>
</gene>
<accession>A0ACC0BPE3</accession>
<keyword evidence="2" id="KW-1185">Reference proteome</keyword>
<comment type="caution">
    <text evidence="1">The sequence shown here is derived from an EMBL/GenBank/DDBJ whole genome shotgun (WGS) entry which is preliminary data.</text>
</comment>
<organism evidence="1 2">
    <name type="scientific">Catharanthus roseus</name>
    <name type="common">Madagascar periwinkle</name>
    <name type="synonym">Vinca rosea</name>
    <dbReference type="NCBI Taxonomy" id="4058"/>
    <lineage>
        <taxon>Eukaryota</taxon>
        <taxon>Viridiplantae</taxon>
        <taxon>Streptophyta</taxon>
        <taxon>Embryophyta</taxon>
        <taxon>Tracheophyta</taxon>
        <taxon>Spermatophyta</taxon>
        <taxon>Magnoliopsida</taxon>
        <taxon>eudicotyledons</taxon>
        <taxon>Gunneridae</taxon>
        <taxon>Pentapetalae</taxon>
        <taxon>asterids</taxon>
        <taxon>lamiids</taxon>
        <taxon>Gentianales</taxon>
        <taxon>Apocynaceae</taxon>
        <taxon>Rauvolfioideae</taxon>
        <taxon>Vinceae</taxon>
        <taxon>Catharanthinae</taxon>
        <taxon>Catharanthus</taxon>
    </lineage>
</organism>
<name>A0ACC0BPE3_CATRO</name>
<evidence type="ECO:0000313" key="2">
    <source>
        <dbReference type="Proteomes" id="UP001060085"/>
    </source>
</evidence>
<dbReference type="EMBL" id="CM044703">
    <property type="protein sequence ID" value="KAI5674462.1"/>
    <property type="molecule type" value="Genomic_DNA"/>
</dbReference>